<keyword evidence="2 10" id="KW-0812">Transmembrane</keyword>
<dbReference type="InterPro" id="IPR001841">
    <property type="entry name" value="Znf_RING"/>
</dbReference>
<feature type="transmembrane region" description="Helical" evidence="10">
    <location>
        <begin position="394"/>
        <end position="414"/>
    </location>
</feature>
<comment type="caution">
    <text evidence="12">The sequence shown here is derived from an EMBL/GenBank/DDBJ whole genome shotgun (WGS) entry which is preliminary data.</text>
</comment>
<evidence type="ECO:0000256" key="9">
    <source>
        <dbReference type="SAM" id="MobiDB-lite"/>
    </source>
</evidence>
<keyword evidence="4 8" id="KW-0863">Zinc-finger</keyword>
<sequence>MLGWFPVSGIVLSDKILDNNSEKTGSDRNIFDGCEHKSPNSSPAVLNNPFWPYYNRNCVSDAEYCSSSSNTVNKRWEVSTEPTGAGFPVDPLSLGKQLWTAVLSRPNSYDGTLDLSASTHKSCYLIETEFGNLSFLNENISWELMRMSEVLGCLLVFFAALVMFLLSTETLLKLYSYLMSILTLYIAYVINPICVPWSTFSIIPVLCNLGIRAVLVGLYLITRNWSGCHPRFHPGYKFMHTSLLDSMLVALVFSCGLIKFQPIVYIGLVLLFQPSLWGCFPKAYAFLRDSWNETRRVQNEYGLSHLIQVECGRLKVNTVFRFFWILRAFYDAFYRCCDESLTHILRYVMSHGTETFTGIVGLTVTVSVVCHSIGEFLLWLLYWGTNSETDANRFGSISTVLFFILSLQTGLTSLDPEKRLDRLLKNVVLLGTALFHALHQMVAPLLHAFRTFHGLQIRAATISIAFLSISIYSTVYLLRFSTVSTWSLAVLALAIEFKIKIIISLVISVVVYLSQLVQYPELLQRMSCFFRKILPTGLTRVVDKLSDQLSHEDMVFYLKSFANVAEFLTGWKIYSQRKTASMKIMSLADASDDQLETRKDDVCAICYEEMESAKVTLCGHLFHAVCLRKWLYVQNTCPLCHELLYGEDVLEDLNRAQQARAVEEDDEDDIFDNYAAYNANPNNLPTSIPPSTQIENSTGGHTGETGPSSPSSSVSSISPSMSESQSSRLNLSVANDTILNDIV</sequence>
<accession>A0A8J2PHE1</accession>
<dbReference type="PANTHER" id="PTHR22763">
    <property type="entry name" value="RING ZINC FINGER PROTEIN"/>
    <property type="match status" value="1"/>
</dbReference>
<evidence type="ECO:0000256" key="8">
    <source>
        <dbReference type="PROSITE-ProRule" id="PRU00175"/>
    </source>
</evidence>
<proteinExistence type="predicted"/>
<evidence type="ECO:0000256" key="3">
    <source>
        <dbReference type="ARBA" id="ARBA00022723"/>
    </source>
</evidence>
<evidence type="ECO:0000256" key="1">
    <source>
        <dbReference type="ARBA" id="ARBA00004141"/>
    </source>
</evidence>
<dbReference type="InterPro" id="IPR050731">
    <property type="entry name" value="HRD1_E3_ubiq-ligases"/>
</dbReference>
<feature type="transmembrane region" description="Helical" evidence="10">
    <location>
        <begin position="356"/>
        <end position="382"/>
    </location>
</feature>
<evidence type="ECO:0000259" key="11">
    <source>
        <dbReference type="PROSITE" id="PS50089"/>
    </source>
</evidence>
<evidence type="ECO:0000313" key="13">
    <source>
        <dbReference type="Proteomes" id="UP000708208"/>
    </source>
</evidence>
<dbReference type="Pfam" id="PF13639">
    <property type="entry name" value="zf-RING_2"/>
    <property type="match status" value="1"/>
</dbReference>
<feature type="region of interest" description="Disordered" evidence="9">
    <location>
        <begin position="681"/>
        <end position="728"/>
    </location>
</feature>
<comment type="subcellular location">
    <subcellularLocation>
        <location evidence="1">Membrane</location>
        <topology evidence="1">Multi-pass membrane protein</topology>
    </subcellularLocation>
</comment>
<dbReference type="GO" id="GO:0008270">
    <property type="term" value="F:zinc ion binding"/>
    <property type="evidence" value="ECO:0007669"/>
    <property type="project" value="UniProtKB-KW"/>
</dbReference>
<feature type="transmembrane region" description="Helical" evidence="10">
    <location>
        <begin position="174"/>
        <end position="190"/>
    </location>
</feature>
<keyword evidence="7 10" id="KW-0472">Membrane</keyword>
<feature type="compositionally biased region" description="Polar residues" evidence="9">
    <location>
        <begin position="684"/>
        <end position="699"/>
    </location>
</feature>
<evidence type="ECO:0000313" key="12">
    <source>
        <dbReference type="EMBL" id="CAG7815200.1"/>
    </source>
</evidence>
<dbReference type="Proteomes" id="UP000708208">
    <property type="component" value="Unassembled WGS sequence"/>
</dbReference>
<dbReference type="GO" id="GO:0036503">
    <property type="term" value="P:ERAD pathway"/>
    <property type="evidence" value="ECO:0007669"/>
    <property type="project" value="TreeGrafter"/>
</dbReference>
<dbReference type="Pfam" id="PF13705">
    <property type="entry name" value="TRC8_N"/>
    <property type="match status" value="1"/>
</dbReference>
<dbReference type="OrthoDB" id="4348522at2759"/>
<keyword evidence="3" id="KW-0479">Metal-binding</keyword>
<dbReference type="GO" id="GO:0036513">
    <property type="term" value="C:Derlin-1 retrotranslocation complex"/>
    <property type="evidence" value="ECO:0007669"/>
    <property type="project" value="TreeGrafter"/>
</dbReference>
<dbReference type="SMART" id="SM00184">
    <property type="entry name" value="RING"/>
    <property type="match status" value="1"/>
</dbReference>
<dbReference type="AlphaFoldDB" id="A0A8J2PHE1"/>
<feature type="transmembrane region" description="Helical" evidence="10">
    <location>
        <begin position="150"/>
        <end position="168"/>
    </location>
</feature>
<dbReference type="CDD" id="cd16476">
    <property type="entry name" value="RING-H2_RNF139-like"/>
    <property type="match status" value="1"/>
</dbReference>
<dbReference type="PANTHER" id="PTHR22763:SF163">
    <property type="entry name" value="E3 UBIQUITIN-PROTEIN LIGASE RNF139"/>
    <property type="match status" value="1"/>
</dbReference>
<dbReference type="GO" id="GO:0061630">
    <property type="term" value="F:ubiquitin protein ligase activity"/>
    <property type="evidence" value="ECO:0007669"/>
    <property type="project" value="TreeGrafter"/>
</dbReference>
<feature type="transmembrane region" description="Helical" evidence="10">
    <location>
        <begin position="202"/>
        <end position="221"/>
    </location>
</feature>
<evidence type="ECO:0000256" key="7">
    <source>
        <dbReference type="ARBA" id="ARBA00023136"/>
    </source>
</evidence>
<name>A0A8J2PHE1_9HEXA</name>
<evidence type="ECO:0000256" key="4">
    <source>
        <dbReference type="ARBA" id="ARBA00022771"/>
    </source>
</evidence>
<gene>
    <name evidence="12" type="ORF">AFUS01_LOCUS25898</name>
</gene>
<feature type="compositionally biased region" description="Low complexity" evidence="9">
    <location>
        <begin position="707"/>
        <end position="727"/>
    </location>
</feature>
<keyword evidence="6 10" id="KW-1133">Transmembrane helix</keyword>
<protein>
    <recommendedName>
        <fullName evidence="11">RING-type domain-containing protein</fullName>
    </recommendedName>
</protein>
<evidence type="ECO:0000256" key="5">
    <source>
        <dbReference type="ARBA" id="ARBA00022833"/>
    </source>
</evidence>
<dbReference type="PROSITE" id="PS50089">
    <property type="entry name" value="ZF_RING_2"/>
    <property type="match status" value="1"/>
</dbReference>
<feature type="domain" description="RING-type" evidence="11">
    <location>
        <begin position="603"/>
        <end position="641"/>
    </location>
</feature>
<feature type="transmembrane region" description="Helical" evidence="10">
    <location>
        <begin position="455"/>
        <end position="478"/>
    </location>
</feature>
<dbReference type="InterPro" id="IPR025754">
    <property type="entry name" value="TRC8_N_dom"/>
</dbReference>
<organism evidence="12 13">
    <name type="scientific">Allacma fusca</name>
    <dbReference type="NCBI Taxonomy" id="39272"/>
    <lineage>
        <taxon>Eukaryota</taxon>
        <taxon>Metazoa</taxon>
        <taxon>Ecdysozoa</taxon>
        <taxon>Arthropoda</taxon>
        <taxon>Hexapoda</taxon>
        <taxon>Collembola</taxon>
        <taxon>Symphypleona</taxon>
        <taxon>Sminthuridae</taxon>
        <taxon>Allacma</taxon>
    </lineage>
</organism>
<keyword evidence="5" id="KW-0862">Zinc</keyword>
<feature type="transmembrane region" description="Helical" evidence="10">
    <location>
        <begin position="426"/>
        <end position="449"/>
    </location>
</feature>
<dbReference type="SMART" id="SM00744">
    <property type="entry name" value="RINGv"/>
    <property type="match status" value="1"/>
</dbReference>
<feature type="transmembrane region" description="Helical" evidence="10">
    <location>
        <begin position="247"/>
        <end position="272"/>
    </location>
</feature>
<feature type="transmembrane region" description="Helical" evidence="10">
    <location>
        <begin position="490"/>
        <end position="513"/>
    </location>
</feature>
<evidence type="ECO:0000256" key="2">
    <source>
        <dbReference type="ARBA" id="ARBA00022692"/>
    </source>
</evidence>
<dbReference type="GO" id="GO:0043161">
    <property type="term" value="P:proteasome-mediated ubiquitin-dependent protein catabolic process"/>
    <property type="evidence" value="ECO:0007669"/>
    <property type="project" value="TreeGrafter"/>
</dbReference>
<evidence type="ECO:0000256" key="10">
    <source>
        <dbReference type="SAM" id="Phobius"/>
    </source>
</evidence>
<evidence type="ECO:0000256" key="6">
    <source>
        <dbReference type="ARBA" id="ARBA00022989"/>
    </source>
</evidence>
<dbReference type="InterPro" id="IPR011016">
    <property type="entry name" value="Znf_RING-CH"/>
</dbReference>
<keyword evidence="13" id="KW-1185">Reference proteome</keyword>
<reference evidence="12" key="1">
    <citation type="submission" date="2021-06" db="EMBL/GenBank/DDBJ databases">
        <authorList>
            <person name="Hodson N. C."/>
            <person name="Mongue J. A."/>
            <person name="Jaron S. K."/>
        </authorList>
    </citation>
    <scope>NUCLEOTIDE SEQUENCE</scope>
</reference>
<dbReference type="EMBL" id="CAJVCH010338792">
    <property type="protein sequence ID" value="CAG7815200.1"/>
    <property type="molecule type" value="Genomic_DNA"/>
</dbReference>